<name>J9GNE8_9ZZZZ</name>
<keyword evidence="2" id="KW-0812">Transmembrane</keyword>
<evidence type="ECO:0000256" key="2">
    <source>
        <dbReference type="SAM" id="Phobius"/>
    </source>
</evidence>
<dbReference type="AlphaFoldDB" id="J9GNE8"/>
<evidence type="ECO:0000256" key="1">
    <source>
        <dbReference type="SAM" id="MobiDB-lite"/>
    </source>
</evidence>
<gene>
    <name evidence="3" type="ORF">EVA_10470</name>
</gene>
<reference evidence="3" key="1">
    <citation type="journal article" date="2012" name="PLoS ONE">
        <title>Gene sets for utilization of primary and secondary nutrition supplies in the distal gut of endangered iberian lynx.</title>
        <authorList>
            <person name="Alcaide M."/>
            <person name="Messina E."/>
            <person name="Richter M."/>
            <person name="Bargiela R."/>
            <person name="Peplies J."/>
            <person name="Huws S.A."/>
            <person name="Newbold C.J."/>
            <person name="Golyshin P.N."/>
            <person name="Simon M.A."/>
            <person name="Lopez G."/>
            <person name="Yakimov M.M."/>
            <person name="Ferrer M."/>
        </authorList>
    </citation>
    <scope>NUCLEOTIDE SEQUENCE</scope>
</reference>
<protein>
    <submittedName>
        <fullName evidence="3">Uncharacterized protein</fullName>
    </submittedName>
</protein>
<comment type="caution">
    <text evidence="3">The sequence shown here is derived from an EMBL/GenBank/DDBJ whole genome shotgun (WGS) entry which is preliminary data.</text>
</comment>
<evidence type="ECO:0000313" key="3">
    <source>
        <dbReference type="EMBL" id="EJX01425.1"/>
    </source>
</evidence>
<accession>J9GNE8</accession>
<proteinExistence type="predicted"/>
<organism evidence="3">
    <name type="scientific">gut metagenome</name>
    <dbReference type="NCBI Taxonomy" id="749906"/>
    <lineage>
        <taxon>unclassified sequences</taxon>
        <taxon>metagenomes</taxon>
        <taxon>organismal metagenomes</taxon>
    </lineage>
</organism>
<keyword evidence="2" id="KW-0472">Membrane</keyword>
<keyword evidence="2" id="KW-1133">Transmembrane helix</keyword>
<feature type="region of interest" description="Disordered" evidence="1">
    <location>
        <begin position="89"/>
        <end position="108"/>
    </location>
</feature>
<feature type="transmembrane region" description="Helical" evidence="2">
    <location>
        <begin position="21"/>
        <end position="39"/>
    </location>
</feature>
<dbReference type="EMBL" id="AMCI01002964">
    <property type="protein sequence ID" value="EJX01425.1"/>
    <property type="molecule type" value="Genomic_DNA"/>
</dbReference>
<sequence>MKPNSEEAFKIDTFAPKMIRNLFISLVVAIFAVSLLYVGDWTGDTASNEGVTAVENAVRILTGDDNEEAAFQADRTDWSSYALRLRMSSRSHHSRTSGGTGVDNDTHRQVLQETDRPSHLTYLTPFHRHCTVPSYLFWRNLRI</sequence>